<accession>A0A4Q1UG51</accession>
<evidence type="ECO:0000313" key="2">
    <source>
        <dbReference type="EMBL" id="RXT30055.1"/>
    </source>
</evidence>
<dbReference type="InterPro" id="IPR036704">
    <property type="entry name" value="RraA/RraA-like_sf"/>
</dbReference>
<dbReference type="InterPro" id="IPR005493">
    <property type="entry name" value="RraA/RraA-like"/>
</dbReference>
<dbReference type="Pfam" id="PF03737">
    <property type="entry name" value="RraA-like"/>
    <property type="match status" value="1"/>
</dbReference>
<proteinExistence type="predicted"/>
<dbReference type="GO" id="GO:0046872">
    <property type="term" value="F:metal ion binding"/>
    <property type="evidence" value="ECO:0007669"/>
    <property type="project" value="UniProtKB-KW"/>
</dbReference>
<keyword evidence="1" id="KW-0479">Metal-binding</keyword>
<dbReference type="CDD" id="cd16841">
    <property type="entry name" value="RraA_family"/>
    <property type="match status" value="1"/>
</dbReference>
<feature type="binding site" evidence="1">
    <location>
        <position position="126"/>
    </location>
    <ligand>
        <name>Mg(2+)</name>
        <dbReference type="ChEBI" id="CHEBI:18420"/>
    </ligand>
</feature>
<dbReference type="Gene3D" id="3.50.30.40">
    <property type="entry name" value="Ribonuclease E inhibitor RraA/RraA-like"/>
    <property type="match status" value="1"/>
</dbReference>
<dbReference type="EMBL" id="MZMU01000002">
    <property type="protein sequence ID" value="RXT30055.1"/>
    <property type="molecule type" value="Genomic_DNA"/>
</dbReference>
<keyword evidence="1" id="KW-0460">Magnesium</keyword>
<dbReference type="Proteomes" id="UP000290767">
    <property type="component" value="Unassembled WGS sequence"/>
</dbReference>
<dbReference type="SUPFAM" id="SSF89562">
    <property type="entry name" value="RraA-like"/>
    <property type="match status" value="1"/>
</dbReference>
<dbReference type="AlphaFoldDB" id="A0A4Q1UG51"/>
<evidence type="ECO:0000313" key="3">
    <source>
        <dbReference type="Proteomes" id="UP000290767"/>
    </source>
</evidence>
<feature type="binding site" evidence="1">
    <location>
        <begin position="103"/>
        <end position="106"/>
    </location>
    <ligand>
        <name>substrate</name>
    </ligand>
</feature>
<sequence>MTALDPSVYAKLLRTNSASLSTLLLKRGLKNTAVRGVRPLASAGRPMIGPAVTVRYIPAREDIDGSTYSSDPSNQQRKAIDTIPDGHVLVFDCRSLAEVAGIGAMLARRLVYRGAAGLVLDGGVRDTADIAQLGLPTYCMGPAAPANLVAHHASDMNQPIACGGVAVYPDDIIFGDSEAVIVIPREYVDDIAEEAVAMEEQEEFLKLEIESGKSTLGVYPPNQETLERYGAWRQARLLKSSITAS</sequence>
<dbReference type="PANTHER" id="PTHR33254:SF16">
    <property type="entry name" value="BLR3842 PROTEIN"/>
    <property type="match status" value="1"/>
</dbReference>
<feature type="binding site" evidence="1">
    <location>
        <position position="125"/>
    </location>
    <ligand>
        <name>substrate</name>
    </ligand>
</feature>
<comment type="caution">
    <text evidence="2">The sequence shown here is derived from an EMBL/GenBank/DDBJ whole genome shotgun (WGS) entry which is preliminary data.</text>
</comment>
<organism evidence="2 3">
    <name type="scientific">Rhizobium leguminosarum</name>
    <dbReference type="NCBI Taxonomy" id="384"/>
    <lineage>
        <taxon>Bacteria</taxon>
        <taxon>Pseudomonadati</taxon>
        <taxon>Pseudomonadota</taxon>
        <taxon>Alphaproteobacteria</taxon>
        <taxon>Hyphomicrobiales</taxon>
        <taxon>Rhizobiaceae</taxon>
        <taxon>Rhizobium/Agrobacterium group</taxon>
        <taxon>Rhizobium</taxon>
    </lineage>
</organism>
<comment type="cofactor">
    <cofactor evidence="1">
        <name>Mg(2+)</name>
        <dbReference type="ChEBI" id="CHEBI:18420"/>
    </cofactor>
</comment>
<protein>
    <submittedName>
        <fullName evidence="2">Ribonuclease activity regulator RraA</fullName>
    </submittedName>
</protein>
<dbReference type="PANTHER" id="PTHR33254">
    <property type="entry name" value="4-HYDROXY-4-METHYL-2-OXOGLUTARATE ALDOLASE 3-RELATED"/>
    <property type="match status" value="1"/>
</dbReference>
<dbReference type="NCBIfam" id="NF006093">
    <property type="entry name" value="PRK08245.1"/>
    <property type="match status" value="1"/>
</dbReference>
<reference evidence="2 3" key="1">
    <citation type="submission" date="2017-03" db="EMBL/GenBank/DDBJ databases">
        <authorList>
            <person name="Safronova V.I."/>
            <person name="Sazanova A.L."/>
            <person name="Chirak E.R."/>
        </authorList>
    </citation>
    <scope>NUCLEOTIDE SEQUENCE [LARGE SCALE GENOMIC DNA]</scope>
    <source>
        <strain evidence="2 3">Tri-43</strain>
    </source>
</reference>
<name>A0A4Q1UG51_RHILE</name>
<evidence type="ECO:0000256" key="1">
    <source>
        <dbReference type="PIRSR" id="PIRSR605493-1"/>
    </source>
</evidence>
<dbReference type="RefSeq" id="WP_129417422.1">
    <property type="nucleotide sequence ID" value="NZ_MZMU01000002.1"/>
</dbReference>
<gene>
    <name evidence="2" type="ORF">B5P46_03115</name>
</gene>